<name>A0ACD0NNF9_9BASI</name>
<dbReference type="Proteomes" id="UP000245626">
    <property type="component" value="Unassembled WGS sequence"/>
</dbReference>
<organism evidence="1 2">
    <name type="scientific">Violaceomyces palustris</name>
    <dbReference type="NCBI Taxonomy" id="1673888"/>
    <lineage>
        <taxon>Eukaryota</taxon>
        <taxon>Fungi</taxon>
        <taxon>Dikarya</taxon>
        <taxon>Basidiomycota</taxon>
        <taxon>Ustilaginomycotina</taxon>
        <taxon>Ustilaginomycetes</taxon>
        <taxon>Violaceomycetales</taxon>
        <taxon>Violaceomycetaceae</taxon>
        <taxon>Violaceomyces</taxon>
    </lineage>
</organism>
<sequence length="311" mass="34293">MDSTTPISISKDQTEPITEAMMSPTHPTSSNQVWPNNIQYQAGSSSPLRRVITPVGAEYEALYLDNKERPSTDFWKQLGNMTALGIAVFAVSNTMIAMILMQFRGVTHTNIYVGQLWFSGGLGSFITAIFELLIGNTFAYTVFGAFTGYYFSIAAVFTPAFGIQAAYPTNEEFFNALSIFYYAYDILFLVFLIASLRTNVVFIWILFFVVLTGALLGASFSKVGEGQLEVAVQLQKASGAMLFIASMAGWYLLAVQLFAANEFNIKLPVGDLTRTGMLQRKAKRDEEAAAATIRSRPQPTSELSVESIKRD</sequence>
<accession>A0ACD0NNF9</accession>
<evidence type="ECO:0000313" key="2">
    <source>
        <dbReference type="Proteomes" id="UP000245626"/>
    </source>
</evidence>
<keyword evidence="2" id="KW-1185">Reference proteome</keyword>
<protein>
    <submittedName>
        <fullName evidence="1">Uncharacterized protein</fullName>
    </submittedName>
</protein>
<proteinExistence type="predicted"/>
<evidence type="ECO:0000313" key="1">
    <source>
        <dbReference type="EMBL" id="PWN47344.1"/>
    </source>
</evidence>
<dbReference type="EMBL" id="KZ820459">
    <property type="protein sequence ID" value="PWN47344.1"/>
    <property type="molecule type" value="Genomic_DNA"/>
</dbReference>
<gene>
    <name evidence="1" type="ORF">IE53DRAFT_254762</name>
</gene>
<reference evidence="1 2" key="1">
    <citation type="journal article" date="2018" name="Mol. Biol. Evol.">
        <title>Broad Genomic Sampling Reveals a Smut Pathogenic Ancestry of the Fungal Clade Ustilaginomycotina.</title>
        <authorList>
            <person name="Kijpornyongpan T."/>
            <person name="Mondo S.J."/>
            <person name="Barry K."/>
            <person name="Sandor L."/>
            <person name="Lee J."/>
            <person name="Lipzen A."/>
            <person name="Pangilinan J."/>
            <person name="LaButti K."/>
            <person name="Hainaut M."/>
            <person name="Henrissat B."/>
            <person name="Grigoriev I.V."/>
            <person name="Spatafora J.W."/>
            <person name="Aime M.C."/>
        </authorList>
    </citation>
    <scope>NUCLEOTIDE SEQUENCE [LARGE SCALE GENOMIC DNA]</scope>
    <source>
        <strain evidence="1 2">SA 807</strain>
    </source>
</reference>